<reference evidence="2" key="2">
    <citation type="submission" date="2020-09" db="EMBL/GenBank/DDBJ databases">
        <authorList>
            <person name="Sun Q."/>
            <person name="Ohkuma M."/>
        </authorList>
    </citation>
    <scope>NUCLEOTIDE SEQUENCE</scope>
    <source>
        <strain evidence="2">JCM 4122</strain>
    </source>
</reference>
<comment type="caution">
    <text evidence="2">The sequence shown here is derived from an EMBL/GenBank/DDBJ whole genome shotgun (WGS) entry which is preliminary data.</text>
</comment>
<protein>
    <submittedName>
        <fullName evidence="2">Uncharacterized protein</fullName>
    </submittedName>
</protein>
<name>A0A919BVW3_STRFL</name>
<dbReference type="Proteomes" id="UP000632849">
    <property type="component" value="Unassembled WGS sequence"/>
</dbReference>
<evidence type="ECO:0000313" key="3">
    <source>
        <dbReference type="Proteomes" id="UP000632849"/>
    </source>
</evidence>
<dbReference type="EMBL" id="BNBE01000003">
    <property type="protein sequence ID" value="GHG21752.1"/>
    <property type="molecule type" value="Genomic_DNA"/>
</dbReference>
<dbReference type="AlphaFoldDB" id="A0A919BVW3"/>
<evidence type="ECO:0000313" key="2">
    <source>
        <dbReference type="EMBL" id="GHG21752.1"/>
    </source>
</evidence>
<accession>A0A919BVW3</accession>
<keyword evidence="1" id="KW-0812">Transmembrane</keyword>
<keyword evidence="3" id="KW-1185">Reference proteome</keyword>
<keyword evidence="1" id="KW-1133">Transmembrane helix</keyword>
<reference evidence="2" key="1">
    <citation type="journal article" date="2014" name="Int. J. Syst. Evol. Microbiol.">
        <title>Complete genome sequence of Corynebacterium casei LMG S-19264T (=DSM 44701T), isolated from a smear-ripened cheese.</title>
        <authorList>
            <consortium name="US DOE Joint Genome Institute (JGI-PGF)"/>
            <person name="Walter F."/>
            <person name="Albersmeier A."/>
            <person name="Kalinowski J."/>
            <person name="Ruckert C."/>
        </authorList>
    </citation>
    <scope>NUCLEOTIDE SEQUENCE</scope>
    <source>
        <strain evidence="2">JCM 4122</strain>
    </source>
</reference>
<sequence length="60" mass="6289">MDLFDFEAGGRGGDVPDPGGHGCGWGTVLFLGFCVLLAVAVQWAFGAVGDLLRWFLGLFG</sequence>
<keyword evidence="1" id="KW-0472">Membrane</keyword>
<proteinExistence type="predicted"/>
<feature type="transmembrane region" description="Helical" evidence="1">
    <location>
        <begin position="24"/>
        <end position="45"/>
    </location>
</feature>
<dbReference type="RefSeq" id="WP_150227139.1">
    <property type="nucleotide sequence ID" value="NZ_BNBE01000003.1"/>
</dbReference>
<dbReference type="GeneID" id="95658042"/>
<gene>
    <name evidence="2" type="ORF">GCM10017667_66680</name>
</gene>
<organism evidence="2 3">
    <name type="scientific">Streptomyces filamentosus</name>
    <name type="common">Streptomyces roseosporus</name>
    <dbReference type="NCBI Taxonomy" id="67294"/>
    <lineage>
        <taxon>Bacteria</taxon>
        <taxon>Bacillati</taxon>
        <taxon>Actinomycetota</taxon>
        <taxon>Actinomycetes</taxon>
        <taxon>Kitasatosporales</taxon>
        <taxon>Streptomycetaceae</taxon>
        <taxon>Streptomyces</taxon>
    </lineage>
</organism>
<evidence type="ECO:0000256" key="1">
    <source>
        <dbReference type="SAM" id="Phobius"/>
    </source>
</evidence>